<keyword evidence="3" id="KW-1133">Transmembrane helix</keyword>
<dbReference type="Proteomes" id="UP000861567">
    <property type="component" value="Unassembled WGS sequence"/>
</dbReference>
<name>A0AAN5KNJ0_LEGPN</name>
<feature type="compositionally biased region" description="Polar residues" evidence="2">
    <location>
        <begin position="390"/>
        <end position="406"/>
    </location>
</feature>
<keyword evidence="3" id="KW-0812">Transmembrane</keyword>
<accession>A0AAN5KNJ0</accession>
<feature type="region of interest" description="Disordered" evidence="2">
    <location>
        <begin position="385"/>
        <end position="406"/>
    </location>
</feature>
<feature type="coiled-coil region" evidence="1">
    <location>
        <begin position="174"/>
        <end position="257"/>
    </location>
</feature>
<dbReference type="EMBL" id="DACSEI010000001">
    <property type="protein sequence ID" value="HAT1594978.1"/>
    <property type="molecule type" value="Genomic_DNA"/>
</dbReference>
<evidence type="ECO:0000313" key="5">
    <source>
        <dbReference type="Proteomes" id="UP000861567"/>
    </source>
</evidence>
<gene>
    <name evidence="4" type="ORF">I8Y58_000165</name>
</gene>
<evidence type="ECO:0000256" key="3">
    <source>
        <dbReference type="SAM" id="Phobius"/>
    </source>
</evidence>
<evidence type="ECO:0000313" key="4">
    <source>
        <dbReference type="EMBL" id="HAT1594978.1"/>
    </source>
</evidence>
<keyword evidence="3" id="KW-0472">Membrane</keyword>
<keyword evidence="1" id="KW-0175">Coiled coil</keyword>
<comment type="caution">
    <text evidence="4">The sequence shown here is derived from an EMBL/GenBank/DDBJ whole genome shotgun (WGS) entry which is preliminary data.</text>
</comment>
<reference evidence="4" key="1">
    <citation type="journal article" date="2018" name="Genome Biol.">
        <title>SKESA: strategic k-mer extension for scrupulous assemblies.</title>
        <authorList>
            <person name="Souvorov A."/>
            <person name="Agarwala R."/>
            <person name="Lipman D.J."/>
        </authorList>
    </citation>
    <scope>NUCLEOTIDE SEQUENCE</scope>
    <source>
        <strain evidence="4">D3612</strain>
    </source>
</reference>
<organism evidence="4 5">
    <name type="scientific">Legionella pneumophila</name>
    <dbReference type="NCBI Taxonomy" id="446"/>
    <lineage>
        <taxon>Bacteria</taxon>
        <taxon>Pseudomonadati</taxon>
        <taxon>Pseudomonadota</taxon>
        <taxon>Gammaproteobacteria</taxon>
        <taxon>Legionellales</taxon>
        <taxon>Legionellaceae</taxon>
        <taxon>Legionella</taxon>
    </lineage>
</organism>
<feature type="transmembrane region" description="Helical" evidence="3">
    <location>
        <begin position="107"/>
        <end position="124"/>
    </location>
</feature>
<dbReference type="NCBIfam" id="NF043058">
    <property type="entry name" value="T4SS_LegC2C7"/>
    <property type="match status" value="1"/>
</dbReference>
<sequence>MTDTPKTNLSVDAIEEDNTSKDCPLPEENTEILVKKLKVLETTQENFDQIKKHIAAVIDSLAKNRSFFGRVAAYWGEMQLWLKITLGTVLVVPTLILGIAIQVASLIVISALTLVTYVGSALLLENHVQKEEHITDRLKEEMIGLADNLGKVIESFEPLRKQIAEQIEYFHKENDRLNLNVTQLSENIMKLTSQAEQLQKTEQNLRKVREELEKTSETLDGKVKVQEELLQINQEELNRVREEIAKNEIELSEKISELGQVKKEMTIEIEKAESVTQVLKSAVEKLSQTAITDQNHRESFQNKLNDFLANKEQSFNAVAQRICEAERELCLVKEELNFSNKRYQDLLERQEEVVKRLEQLQHSRKPTPYSNAKVLGKLGIMATEEKQAPTPVSSEENTIQTLALTG</sequence>
<evidence type="ECO:0000256" key="1">
    <source>
        <dbReference type="SAM" id="Coils"/>
    </source>
</evidence>
<dbReference type="InterPro" id="IPR049966">
    <property type="entry name" value="T4SS_LegC2C7"/>
</dbReference>
<feature type="transmembrane region" description="Helical" evidence="3">
    <location>
        <begin position="80"/>
        <end position="101"/>
    </location>
</feature>
<evidence type="ECO:0000256" key="2">
    <source>
        <dbReference type="SAM" id="MobiDB-lite"/>
    </source>
</evidence>
<feature type="coiled-coil region" evidence="1">
    <location>
        <begin position="333"/>
        <end position="363"/>
    </location>
</feature>
<reference evidence="4" key="2">
    <citation type="submission" date="2020-11" db="EMBL/GenBank/DDBJ databases">
        <authorList>
            <consortium name="NCBI Pathogen Detection Project"/>
        </authorList>
    </citation>
    <scope>NUCLEOTIDE SEQUENCE</scope>
    <source>
        <strain evidence="4">D3612</strain>
    </source>
</reference>
<protein>
    <submittedName>
        <fullName evidence="4">Microtubule-binding protein</fullName>
    </submittedName>
</protein>
<proteinExistence type="predicted"/>
<dbReference type="AlphaFoldDB" id="A0AAN5KNJ0"/>